<keyword evidence="3 9" id="KW-0479">Metal-binding</keyword>
<feature type="binding site" evidence="9">
    <location>
        <position position="135"/>
    </location>
    <ligand>
        <name>Zn(2+)</name>
        <dbReference type="ChEBI" id="CHEBI:29105"/>
        <note>catalytic</note>
    </ligand>
</feature>
<evidence type="ECO:0000256" key="8">
    <source>
        <dbReference type="ARBA" id="ARBA00023316"/>
    </source>
</evidence>
<evidence type="ECO:0000256" key="1">
    <source>
        <dbReference type="ARBA" id="ARBA00001362"/>
    </source>
</evidence>
<dbReference type="Gene3D" id="3.30.1380.10">
    <property type="match status" value="1"/>
</dbReference>
<feature type="chain" id="PRO_5047131101" description="D-alanyl-D-alanine dipeptidase" evidence="11">
    <location>
        <begin position="19"/>
        <end position="219"/>
    </location>
</feature>
<comment type="caution">
    <text evidence="12">The sequence shown here is derived from an EMBL/GenBank/DDBJ whole genome shotgun (WGS) entry which is preliminary data.</text>
</comment>
<evidence type="ECO:0000256" key="6">
    <source>
        <dbReference type="ARBA" id="ARBA00022997"/>
    </source>
</evidence>
<sequence>MKYICIILSLLFSVFCQGQDLDGYMAERGLVDVSAMDTTLRVELVYATADNFLGKVVYSGITRAWLHPDAARKLLAAHRLLKQEHPGWRFVVYDAARPMSVQRQMWALVRGTDKTNYVSNPANGGGLHNYGLAVDLTILDEKGMPLPMGTPFDYFGEEAHTNNEEALLENGRITRAEYENRRLLRRLMRKAGFRSILYEWWHFNACTRAEARQGYPVID</sequence>
<dbReference type="HAMAP" id="MF_01924">
    <property type="entry name" value="A_A_dipeptidase"/>
    <property type="match status" value="1"/>
</dbReference>
<keyword evidence="5 9" id="KW-0862">Zinc</keyword>
<keyword evidence="8 10" id="KW-0961">Cell wall biogenesis/degradation</keyword>
<evidence type="ECO:0000256" key="4">
    <source>
        <dbReference type="ARBA" id="ARBA00022801"/>
    </source>
</evidence>
<feature type="active site" description="Proton donor/acceptor" evidence="9">
    <location>
        <position position="199"/>
    </location>
</feature>
<evidence type="ECO:0000256" key="11">
    <source>
        <dbReference type="SAM" id="SignalP"/>
    </source>
</evidence>
<comment type="function">
    <text evidence="9 10">Catalyzes hydrolysis of the D-alanyl-D-alanine dipeptide.</text>
</comment>
<dbReference type="InterPro" id="IPR000755">
    <property type="entry name" value="A_A_dipeptidase"/>
</dbReference>
<gene>
    <name evidence="12" type="ORF">H8S65_19275</name>
</gene>
<feature type="binding site" evidence="9">
    <location>
        <position position="202"/>
    </location>
    <ligand>
        <name>Zn(2+)</name>
        <dbReference type="ChEBI" id="CHEBI:29105"/>
        <note>catalytic</note>
    </ligand>
</feature>
<evidence type="ECO:0000256" key="2">
    <source>
        <dbReference type="ARBA" id="ARBA00022670"/>
    </source>
</evidence>
<keyword evidence="6 9" id="KW-0224">Dipeptidase</keyword>
<evidence type="ECO:0000256" key="9">
    <source>
        <dbReference type="HAMAP-Rule" id="MF_01924"/>
    </source>
</evidence>
<proteinExistence type="inferred from homology"/>
<evidence type="ECO:0000313" key="13">
    <source>
        <dbReference type="Proteomes" id="UP000651475"/>
    </source>
</evidence>
<organism evidence="12 13">
    <name type="scientific">Parabacteroides hominis</name>
    <dbReference type="NCBI Taxonomy" id="2763057"/>
    <lineage>
        <taxon>Bacteria</taxon>
        <taxon>Pseudomonadati</taxon>
        <taxon>Bacteroidota</taxon>
        <taxon>Bacteroidia</taxon>
        <taxon>Bacteroidales</taxon>
        <taxon>Tannerellaceae</taxon>
        <taxon>Parabacteroides</taxon>
    </lineage>
</organism>
<dbReference type="PANTHER" id="PTHR43126">
    <property type="entry name" value="D-ALANYL-D-ALANINE DIPEPTIDASE"/>
    <property type="match status" value="1"/>
</dbReference>
<feature type="binding site" evidence="9">
    <location>
        <position position="128"/>
    </location>
    <ligand>
        <name>Zn(2+)</name>
        <dbReference type="ChEBI" id="CHEBI:29105"/>
        <note>catalytic</note>
    </ligand>
</feature>
<dbReference type="PIRSF" id="PIRSF026671">
    <property type="entry name" value="AA_dipeptidase"/>
    <property type="match status" value="1"/>
</dbReference>
<evidence type="ECO:0000256" key="3">
    <source>
        <dbReference type="ARBA" id="ARBA00022723"/>
    </source>
</evidence>
<dbReference type="EMBL" id="JACOOJ010000054">
    <property type="protein sequence ID" value="MBC5634886.1"/>
    <property type="molecule type" value="Genomic_DNA"/>
</dbReference>
<dbReference type="PANTHER" id="PTHR43126:SF2">
    <property type="entry name" value="D-ALANYL-D-ALANINE DIPEPTIDASE"/>
    <property type="match status" value="1"/>
</dbReference>
<dbReference type="RefSeq" id="WP_186931451.1">
    <property type="nucleotide sequence ID" value="NZ_JACOOJ010000054.1"/>
</dbReference>
<name>A0ABR7DTX6_9BACT</name>
<keyword evidence="2 9" id="KW-0645">Protease</keyword>
<evidence type="ECO:0000256" key="5">
    <source>
        <dbReference type="ARBA" id="ARBA00022833"/>
    </source>
</evidence>
<keyword evidence="7 9" id="KW-0482">Metalloprotease</keyword>
<dbReference type="SUPFAM" id="SSF55166">
    <property type="entry name" value="Hedgehog/DD-peptidase"/>
    <property type="match status" value="1"/>
</dbReference>
<dbReference type="Proteomes" id="UP000651475">
    <property type="component" value="Unassembled WGS sequence"/>
</dbReference>
<evidence type="ECO:0000256" key="7">
    <source>
        <dbReference type="ARBA" id="ARBA00023049"/>
    </source>
</evidence>
<dbReference type="InterPro" id="IPR009045">
    <property type="entry name" value="Zn_M74/Hedgehog-like"/>
</dbReference>
<accession>A0ABR7DTX6</accession>
<keyword evidence="4 9" id="KW-0378">Hydrolase</keyword>
<dbReference type="CDD" id="cd14840">
    <property type="entry name" value="D-Ala-D-Ala_dipeptidase_Aad"/>
    <property type="match status" value="1"/>
</dbReference>
<evidence type="ECO:0000313" key="12">
    <source>
        <dbReference type="EMBL" id="MBC5634886.1"/>
    </source>
</evidence>
<keyword evidence="13" id="KW-1185">Reference proteome</keyword>
<comment type="cofactor">
    <cofactor evidence="9">
        <name>Zn(2+)</name>
        <dbReference type="ChEBI" id="CHEBI:29105"/>
    </cofactor>
    <text evidence="9">Binds 1 zinc ion per subunit.</text>
</comment>
<evidence type="ECO:0000256" key="10">
    <source>
        <dbReference type="PIRNR" id="PIRNR026671"/>
    </source>
</evidence>
<dbReference type="EC" id="3.4.13.22" evidence="9 10"/>
<protein>
    <recommendedName>
        <fullName evidence="9 10">D-alanyl-D-alanine dipeptidase</fullName>
        <shortName evidence="9 10">D-Ala-D-Ala dipeptidase</shortName>
        <ecNumber evidence="9 10">3.4.13.22</ecNumber>
    </recommendedName>
</protein>
<comment type="catalytic activity">
    <reaction evidence="1 9 10">
        <text>D-alanyl-D-alanine + H2O = 2 D-alanine</text>
        <dbReference type="Rhea" id="RHEA:20661"/>
        <dbReference type="ChEBI" id="CHEBI:15377"/>
        <dbReference type="ChEBI" id="CHEBI:57416"/>
        <dbReference type="ChEBI" id="CHEBI:57822"/>
        <dbReference type="EC" id="3.4.13.22"/>
    </reaction>
</comment>
<keyword evidence="11" id="KW-0732">Signal</keyword>
<feature type="site" description="Transition state stabilizer" evidence="9">
    <location>
        <position position="97"/>
    </location>
</feature>
<comment type="similarity">
    <text evidence="9 10">Belongs to the peptidase M15D family.</text>
</comment>
<feature type="signal peptide" evidence="11">
    <location>
        <begin position="1"/>
        <end position="18"/>
    </location>
</feature>
<dbReference type="Pfam" id="PF01427">
    <property type="entry name" value="Peptidase_M15"/>
    <property type="match status" value="1"/>
</dbReference>
<reference evidence="12 13" key="1">
    <citation type="submission" date="2020-08" db="EMBL/GenBank/DDBJ databases">
        <title>Genome public.</title>
        <authorList>
            <person name="Liu C."/>
            <person name="Sun Q."/>
        </authorList>
    </citation>
    <scope>NUCLEOTIDE SEQUENCE [LARGE SCALE GENOMIC DNA]</scope>
    <source>
        <strain evidence="12 13">NSJ-79</strain>
    </source>
</reference>